<evidence type="ECO:0000256" key="1">
    <source>
        <dbReference type="SAM" id="MobiDB-lite"/>
    </source>
</evidence>
<sequence>MRMPDYRHLPEPVRDEELVATVEAEAPPAHDAERNADQHAALRDD</sequence>
<name>A0ABU3PYE2_9ACTN</name>
<reference evidence="2 3" key="1">
    <citation type="submission" date="2023-08" db="EMBL/GenBank/DDBJ databases">
        <title>Nocardioides seae sp. nov., a bacterium isolated from a soil.</title>
        <authorList>
            <person name="Wang X."/>
        </authorList>
    </citation>
    <scope>NUCLEOTIDE SEQUENCE [LARGE SCALE GENOMIC DNA]</scope>
    <source>
        <strain evidence="2 3">YZH12</strain>
    </source>
</reference>
<evidence type="ECO:0000313" key="2">
    <source>
        <dbReference type="EMBL" id="MDT9594234.1"/>
    </source>
</evidence>
<accession>A0ABU3PYE2</accession>
<dbReference type="RefSeq" id="WP_315733776.1">
    <property type="nucleotide sequence ID" value="NZ_JAVYII010000006.1"/>
</dbReference>
<protein>
    <submittedName>
        <fullName evidence="2">Uncharacterized protein</fullName>
    </submittedName>
</protein>
<organism evidence="2 3">
    <name type="scientific">Nocardioides imazamoxiresistens</name>
    <dbReference type="NCBI Taxonomy" id="3231893"/>
    <lineage>
        <taxon>Bacteria</taxon>
        <taxon>Bacillati</taxon>
        <taxon>Actinomycetota</taxon>
        <taxon>Actinomycetes</taxon>
        <taxon>Propionibacteriales</taxon>
        <taxon>Nocardioidaceae</taxon>
        <taxon>Nocardioides</taxon>
    </lineage>
</organism>
<dbReference type="EMBL" id="JAVYII010000006">
    <property type="protein sequence ID" value="MDT9594234.1"/>
    <property type="molecule type" value="Genomic_DNA"/>
</dbReference>
<keyword evidence="3" id="KW-1185">Reference proteome</keyword>
<gene>
    <name evidence="2" type="ORF">RDV89_14215</name>
</gene>
<evidence type="ECO:0000313" key="3">
    <source>
        <dbReference type="Proteomes" id="UP001268542"/>
    </source>
</evidence>
<feature type="compositionally biased region" description="Basic and acidic residues" evidence="1">
    <location>
        <begin position="28"/>
        <end position="45"/>
    </location>
</feature>
<feature type="region of interest" description="Disordered" evidence="1">
    <location>
        <begin position="25"/>
        <end position="45"/>
    </location>
</feature>
<comment type="caution">
    <text evidence="2">The sequence shown here is derived from an EMBL/GenBank/DDBJ whole genome shotgun (WGS) entry which is preliminary data.</text>
</comment>
<dbReference type="Proteomes" id="UP001268542">
    <property type="component" value="Unassembled WGS sequence"/>
</dbReference>
<proteinExistence type="predicted"/>